<dbReference type="Gene3D" id="3.40.50.720">
    <property type="entry name" value="NAD(P)-binding Rossmann-like Domain"/>
    <property type="match status" value="1"/>
</dbReference>
<dbReference type="EMBL" id="MSFU01000014">
    <property type="protein sequence ID" value="PWY71963.1"/>
    <property type="molecule type" value="Genomic_DNA"/>
</dbReference>
<comment type="caution">
    <text evidence="4">The sequence shown here is derived from an EMBL/GenBank/DDBJ whole genome shotgun (WGS) entry which is preliminary data.</text>
</comment>
<dbReference type="Proteomes" id="UP000246171">
    <property type="component" value="Unassembled WGS sequence"/>
</dbReference>
<name>A0A317VC68_ASPEC</name>
<dbReference type="AlphaFoldDB" id="A0A317VC68"/>
<dbReference type="GO" id="GO:0051287">
    <property type="term" value="F:NAD binding"/>
    <property type="evidence" value="ECO:0007669"/>
    <property type="project" value="InterPro"/>
</dbReference>
<dbReference type="Gene3D" id="1.10.1040.10">
    <property type="entry name" value="N-(1-d-carboxylethyl)-l-norvaline Dehydrogenase, domain 2"/>
    <property type="match status" value="1"/>
</dbReference>
<dbReference type="GeneID" id="37055276"/>
<reference evidence="4" key="1">
    <citation type="submission" date="2016-12" db="EMBL/GenBank/DDBJ databases">
        <title>The genomes of Aspergillus section Nigri reveals drivers in fungal speciation.</title>
        <authorList>
            <consortium name="DOE Joint Genome Institute"/>
            <person name="Vesth T.C."/>
            <person name="Nybo J."/>
            <person name="Theobald S."/>
            <person name="Brandl J."/>
            <person name="Frisvad J.C."/>
            <person name="Nielsen K.F."/>
            <person name="Lyhne E.K."/>
            <person name="Kogle M.E."/>
            <person name="Kuo A."/>
            <person name="Riley R."/>
            <person name="Clum A."/>
            <person name="Nolan M."/>
            <person name="Lipzen A."/>
            <person name="Salamov A."/>
            <person name="Henrissat B."/>
            <person name="Wiebenga A."/>
            <person name="De vries R.P."/>
            <person name="Grigoriev I.V."/>
            <person name="Mortensen U.H."/>
            <person name="Andersen M.R."/>
            <person name="Baker S.E."/>
        </authorList>
    </citation>
    <scope>NUCLEOTIDE SEQUENCE</scope>
    <source>
        <strain evidence="4">CBS 122712</strain>
    </source>
</reference>
<gene>
    <name evidence="4" type="ORF">BO83DRAFT_399326</name>
</gene>
<dbReference type="GO" id="GO:0016740">
    <property type="term" value="F:transferase activity"/>
    <property type="evidence" value="ECO:0007669"/>
    <property type="project" value="UniProtKB-KW"/>
</dbReference>
<dbReference type="InterPro" id="IPR051265">
    <property type="entry name" value="HIBADH-related_NP60_sf"/>
</dbReference>
<evidence type="ECO:0000259" key="2">
    <source>
        <dbReference type="Pfam" id="PF03446"/>
    </source>
</evidence>
<dbReference type="PANTHER" id="PTHR43580:SF3">
    <property type="entry name" value="6-PHOSPHOGLUCONATE DEHYDROGENASE FAMILY PROTEIN (AFU_ORTHOLOGUE AFUA_2G11600)"/>
    <property type="match status" value="1"/>
</dbReference>
<accession>A0A317VC68</accession>
<dbReference type="VEuPathDB" id="FungiDB:BO83DRAFT_399326"/>
<feature type="domain" description="6-phosphogluconate dehydrogenase NADP-binding" evidence="2">
    <location>
        <begin position="465"/>
        <end position="613"/>
    </location>
</feature>
<dbReference type="InterPro" id="IPR036291">
    <property type="entry name" value="NAD(P)-bd_dom_sf"/>
</dbReference>
<dbReference type="Pfam" id="PF03446">
    <property type="entry name" value="NAD_binding_2"/>
    <property type="match status" value="1"/>
</dbReference>
<dbReference type="SUPFAM" id="SSF53756">
    <property type="entry name" value="UDP-Glycosyltransferase/glycogen phosphorylase"/>
    <property type="match status" value="1"/>
</dbReference>
<dbReference type="InterPro" id="IPR006115">
    <property type="entry name" value="6PGDH_NADP-bd"/>
</dbReference>
<dbReference type="PANTHER" id="PTHR43580">
    <property type="entry name" value="OXIDOREDUCTASE GLYR1-RELATED"/>
    <property type="match status" value="1"/>
</dbReference>
<dbReference type="SUPFAM" id="SSF48179">
    <property type="entry name" value="6-phosphogluconate dehydrogenase C-terminal domain-like"/>
    <property type="match status" value="1"/>
</dbReference>
<dbReference type="InterPro" id="IPR029154">
    <property type="entry name" value="HIBADH-like_NADP-bd"/>
</dbReference>
<evidence type="ECO:0000256" key="1">
    <source>
        <dbReference type="ARBA" id="ARBA00007598"/>
    </source>
</evidence>
<dbReference type="InterPro" id="IPR008927">
    <property type="entry name" value="6-PGluconate_DH-like_C_sf"/>
</dbReference>
<feature type="domain" description="3-hydroxyisobutyrate dehydrogenase-like NAD-binding" evidence="3">
    <location>
        <begin position="622"/>
        <end position="741"/>
    </location>
</feature>
<dbReference type="OrthoDB" id="5835829at2759"/>
<evidence type="ECO:0000313" key="4">
    <source>
        <dbReference type="EMBL" id="PWY71963.1"/>
    </source>
</evidence>
<evidence type="ECO:0000313" key="5">
    <source>
        <dbReference type="Proteomes" id="UP000246171"/>
    </source>
</evidence>
<dbReference type="InterPro" id="IPR013328">
    <property type="entry name" value="6PGD_dom2"/>
</dbReference>
<evidence type="ECO:0000259" key="3">
    <source>
        <dbReference type="Pfam" id="PF14833"/>
    </source>
</evidence>
<organism evidence="4 5">
    <name type="scientific">Aspergillus eucalypticola (strain CBS 122712 / IBT 29274)</name>
    <dbReference type="NCBI Taxonomy" id="1448314"/>
    <lineage>
        <taxon>Eukaryota</taxon>
        <taxon>Fungi</taxon>
        <taxon>Dikarya</taxon>
        <taxon>Ascomycota</taxon>
        <taxon>Pezizomycotina</taxon>
        <taxon>Eurotiomycetes</taxon>
        <taxon>Eurotiomycetidae</taxon>
        <taxon>Eurotiales</taxon>
        <taxon>Aspergillaceae</taxon>
        <taxon>Aspergillus</taxon>
        <taxon>Aspergillus subgen. Circumdati</taxon>
    </lineage>
</organism>
<keyword evidence="5" id="KW-1185">Reference proteome</keyword>
<protein>
    <submittedName>
        <fullName evidence="4">UDP-Glycosyltransferase/glycogen phosphorylase</fullName>
    </submittedName>
</protein>
<dbReference type="GO" id="GO:0050661">
    <property type="term" value="F:NADP binding"/>
    <property type="evidence" value="ECO:0007669"/>
    <property type="project" value="InterPro"/>
</dbReference>
<dbReference type="Gene3D" id="3.40.50.2000">
    <property type="entry name" value="Glycogen Phosphorylase B"/>
    <property type="match status" value="2"/>
</dbReference>
<dbReference type="RefSeq" id="XP_025387558.1">
    <property type="nucleotide sequence ID" value="XM_025533314.1"/>
</dbReference>
<comment type="similarity">
    <text evidence="1">Belongs to the HIBADH-related family. NP60 subfamily.</text>
</comment>
<sequence>MSYGYRYGSIDTTTTINIRSSTPCILFLTNSEREHSSVILAVAHEFLIGNTPYKIHIGSFGPLKRHVSELNYYAAASESPFATEATFEEIPGMSMKHVRMRDGQFDDIPQIGFFAALRNYRTDLALGLMPWTGRDYIEIFNGVVDLVKSLGPVLIVVDPLFAPAVDVCRYLRWRHVLICSGFKMPMSIWDKLRNLFLGFRFKHELDKCESLKELNEAREARGIEGPLPFMSHEAKKSSRVIIPSWPETDFPLIVPEHMTLCGPILRRYRPMVKEDPELENWLSKRPTVLVLMDARFTYEGKQQIEIAKALSMLLEQELNIQVLWKLKHVDDPAVTREIVKLLGVYIHGKRMRIMKHFVFETMSVLMSGHVNCVVNYGGANAFHEAVRAEVPQIVLPVWFDAYDFAARVDRRSAPGVSGEELGNALLRVMADTNESYAMRMRAMQVSGQLPFKDGRVVAYEKLLEAMAANIAQKGPQTAPITLYNRTSSKATTFASTLPANKATVSTTLSSAISTSTIIFICVGDDAALEAIISGLPTDSLSSKIIVDCSTVHPDTSRKIHSQLASHGASFIACPVFGAPAAAIAGQLVVVPAGDAAAIERIKPFLDGVTSKATISMAGEDVGRATTLKILGNTFILNTIETVAEGLVTAEKTGLGADMYQQFMHTFFPGPFALYADRMVTGDYCRREEPLFAVDLARKDLRHASNLAGEAGVRLRSVEVTDHHLVNVKKEKGVKGDVAAVYGSVRKEAGLPFDN</sequence>
<proteinExistence type="inferred from homology"/>
<dbReference type="SUPFAM" id="SSF51735">
    <property type="entry name" value="NAD(P)-binding Rossmann-fold domains"/>
    <property type="match status" value="1"/>
</dbReference>
<dbReference type="Pfam" id="PF14833">
    <property type="entry name" value="NAD_binding_11"/>
    <property type="match status" value="1"/>
</dbReference>